<gene>
    <name evidence="1" type="ORF">F4821DRAFT_226929</name>
</gene>
<dbReference type="EMBL" id="MU394287">
    <property type="protein sequence ID" value="KAI6091322.1"/>
    <property type="molecule type" value="Genomic_DNA"/>
</dbReference>
<name>A0ACC0DEQ7_9PEZI</name>
<organism evidence="1 2">
    <name type="scientific">Hypoxylon rubiginosum</name>
    <dbReference type="NCBI Taxonomy" id="110542"/>
    <lineage>
        <taxon>Eukaryota</taxon>
        <taxon>Fungi</taxon>
        <taxon>Dikarya</taxon>
        <taxon>Ascomycota</taxon>
        <taxon>Pezizomycotina</taxon>
        <taxon>Sordariomycetes</taxon>
        <taxon>Xylariomycetidae</taxon>
        <taxon>Xylariales</taxon>
        <taxon>Hypoxylaceae</taxon>
        <taxon>Hypoxylon</taxon>
    </lineage>
</organism>
<comment type="caution">
    <text evidence="1">The sequence shown here is derived from an EMBL/GenBank/DDBJ whole genome shotgun (WGS) entry which is preliminary data.</text>
</comment>
<evidence type="ECO:0000313" key="2">
    <source>
        <dbReference type="Proteomes" id="UP001497680"/>
    </source>
</evidence>
<accession>A0ACC0DEQ7</accession>
<keyword evidence="2" id="KW-1185">Reference proteome</keyword>
<dbReference type="Proteomes" id="UP001497680">
    <property type="component" value="Unassembled WGS sequence"/>
</dbReference>
<proteinExistence type="predicted"/>
<sequence length="537" mass="61295">MMELLPVTWSDADYDRLLDHHMVIPYESPTISNSTTSNFAFDSLPLDVQRIVLDNLRDEGSWTTLLNLRLVNRKYCDLATPYVGIQLGSDSYKAFMLRASLHSENYSENEEDIGEGEEQMDDDNDSDGESVKSDEWINEHFTPSFAAFFCTVHSIERVCYKLAQPDCRPEFIKKLEPSIIESQPSKWKTIESKSQIVRGFNRPFSKVNHVIPFKLQKGIVSRTLDLKESREAVRADAQLAAVLATCTSLEKLRMKTDNFGRLSQQVVQYAAQHVRSAREGRQVGVLGKIKHLELDGTNFGITVADVVNLLSLPCLRELRLWGVGWKLPRVRSSNNPLVHHPNQNPIALSLRWCKNFTNEDLTNILAGGSIRYLLLRVMLDFPADYAGALAKHGQHLEFLALDTEDQGTDPDHAHDRSVRLLKALGSMRDLKSLVLWRGDFQSAKQLSNWLPPSLKELMILGNYGKEDRQELRSLTRHEDLPNLWRVEVLASDELKRCDIFRWSQWCDNYKTIPPSRVLYGGEPLSRSLRLSLAELYV</sequence>
<reference evidence="1 2" key="1">
    <citation type="journal article" date="2022" name="New Phytol.">
        <title>Ecological generalism drives hyperdiversity of secondary metabolite gene clusters in xylarialean endophytes.</title>
        <authorList>
            <person name="Franco M.E.E."/>
            <person name="Wisecaver J.H."/>
            <person name="Arnold A.E."/>
            <person name="Ju Y.M."/>
            <person name="Slot J.C."/>
            <person name="Ahrendt S."/>
            <person name="Moore L.P."/>
            <person name="Eastman K.E."/>
            <person name="Scott K."/>
            <person name="Konkel Z."/>
            <person name="Mondo S.J."/>
            <person name="Kuo A."/>
            <person name="Hayes R.D."/>
            <person name="Haridas S."/>
            <person name="Andreopoulos B."/>
            <person name="Riley R."/>
            <person name="LaButti K."/>
            <person name="Pangilinan J."/>
            <person name="Lipzen A."/>
            <person name="Amirebrahimi M."/>
            <person name="Yan J."/>
            <person name="Adam C."/>
            <person name="Keymanesh K."/>
            <person name="Ng V."/>
            <person name="Louie K."/>
            <person name="Northen T."/>
            <person name="Drula E."/>
            <person name="Henrissat B."/>
            <person name="Hsieh H.M."/>
            <person name="Youens-Clark K."/>
            <person name="Lutzoni F."/>
            <person name="Miadlikowska J."/>
            <person name="Eastwood D.C."/>
            <person name="Hamelin R.C."/>
            <person name="Grigoriev I.V."/>
            <person name="U'Ren J.M."/>
        </authorList>
    </citation>
    <scope>NUCLEOTIDE SEQUENCE [LARGE SCALE GENOMIC DNA]</scope>
    <source>
        <strain evidence="1 2">ER1909</strain>
    </source>
</reference>
<protein>
    <submittedName>
        <fullName evidence="1">Uncharacterized protein</fullName>
    </submittedName>
</protein>
<evidence type="ECO:0000313" key="1">
    <source>
        <dbReference type="EMBL" id="KAI6091322.1"/>
    </source>
</evidence>